<accession>A0A699JB59</accession>
<organism evidence="1">
    <name type="scientific">Tanacetum cinerariifolium</name>
    <name type="common">Dalmatian daisy</name>
    <name type="synonym">Chrysanthemum cinerariifolium</name>
    <dbReference type="NCBI Taxonomy" id="118510"/>
    <lineage>
        <taxon>Eukaryota</taxon>
        <taxon>Viridiplantae</taxon>
        <taxon>Streptophyta</taxon>
        <taxon>Embryophyta</taxon>
        <taxon>Tracheophyta</taxon>
        <taxon>Spermatophyta</taxon>
        <taxon>Magnoliopsida</taxon>
        <taxon>eudicotyledons</taxon>
        <taxon>Gunneridae</taxon>
        <taxon>Pentapetalae</taxon>
        <taxon>asterids</taxon>
        <taxon>campanulids</taxon>
        <taxon>Asterales</taxon>
        <taxon>Asteraceae</taxon>
        <taxon>Asteroideae</taxon>
        <taxon>Anthemideae</taxon>
        <taxon>Anthemidinae</taxon>
        <taxon>Tanacetum</taxon>
    </lineage>
</organism>
<gene>
    <name evidence="1" type="ORF">Tci_597703</name>
</gene>
<protein>
    <submittedName>
        <fullName evidence="1">Uncharacterized mitochondrial protein AtMg00820-like</fullName>
    </submittedName>
</protein>
<feature type="non-terminal residue" evidence="1">
    <location>
        <position position="1"/>
    </location>
</feature>
<evidence type="ECO:0000313" key="1">
    <source>
        <dbReference type="EMBL" id="GFA25731.1"/>
    </source>
</evidence>
<comment type="caution">
    <text evidence="1">The sequence shown here is derived from an EMBL/GenBank/DDBJ whole genome shotgun (WGS) entry which is preliminary data.</text>
</comment>
<reference evidence="1" key="1">
    <citation type="journal article" date="2019" name="Sci. Rep.">
        <title>Draft genome of Tanacetum cinerariifolium, the natural source of mosquito coil.</title>
        <authorList>
            <person name="Yamashiro T."/>
            <person name="Shiraishi A."/>
            <person name="Satake H."/>
            <person name="Nakayama K."/>
        </authorList>
    </citation>
    <scope>NUCLEOTIDE SEQUENCE</scope>
</reference>
<proteinExistence type="predicted"/>
<dbReference type="AlphaFoldDB" id="A0A699JB59"/>
<name>A0A699JB59_TANCI</name>
<sequence>PHLSRSQWKAVELKEIRDEDISPYKNTSEHLVEAESLEPQIDVAPIHRLTLLDLESNKWLDAINTELQSMKDNQVWRLVDLPFDAKTVGSKLLFKKKTDMDGVHTYKARIVGNDYT</sequence>
<dbReference type="EMBL" id="BKCJ010393752">
    <property type="protein sequence ID" value="GFA25731.1"/>
    <property type="molecule type" value="Genomic_DNA"/>
</dbReference>